<dbReference type="OrthoDB" id="361362at2759"/>
<comment type="subcellular location">
    <subcellularLocation>
        <location evidence="2 6">Nucleus</location>
    </subcellularLocation>
</comment>
<proteinExistence type="inferred from homology"/>
<feature type="domain" description="Pre-rRNA-processing protein Ipi1 N-terminal" evidence="8">
    <location>
        <begin position="131"/>
        <end position="227"/>
    </location>
</feature>
<accession>A0A0D2BE68</accession>
<sequence>MGSSAKKKREKKKDFQQKQKLKVGKARPKADNHTDTSFRSKAIVLNQQLDVNAPSQASVFLHQVSLLSSRADTQRHDALAYLTTHVAATPAGNALPITMNNFLTSLCPLMLDGSAAVRTQLLKLFQTLPKEDVKDNVAKILPYMRAGMTHLSKDIRISAIEFLSCLIELAGAELVSCPGGWYQTLGCFLSILDWKSSDASKWTSGKAGFSGDPKSTARIMQVLAAFLQQGLSNDGSTLSGPNPMAIEFPLWQTGCVMIPRKSNPYGYLNLFGVQLDDEKQTLDDREDRLRVYNSHFQPLIVAGIDIAKKEGGELGRASGLLVKTLERAMNK</sequence>
<dbReference type="GeneID" id="27331557"/>
<evidence type="ECO:0000256" key="7">
    <source>
        <dbReference type="SAM" id="MobiDB-lite"/>
    </source>
</evidence>
<dbReference type="STRING" id="91928.A0A0D2BE68"/>
<dbReference type="GO" id="GO:0120330">
    <property type="term" value="C:rixosome complex"/>
    <property type="evidence" value="ECO:0007669"/>
    <property type="project" value="UniProtKB-UniRule"/>
</dbReference>
<evidence type="ECO:0000313" key="9">
    <source>
        <dbReference type="EMBL" id="KIW17283.1"/>
    </source>
</evidence>
<gene>
    <name evidence="9" type="ORF">PV08_04474</name>
</gene>
<evidence type="ECO:0000256" key="2">
    <source>
        <dbReference type="ARBA" id="ARBA00004123"/>
    </source>
</evidence>
<keyword evidence="6" id="KW-0698">rRNA processing</keyword>
<reference evidence="9 10" key="1">
    <citation type="submission" date="2015-01" db="EMBL/GenBank/DDBJ databases">
        <title>The Genome Sequence of Exophiala spinifera CBS89968.</title>
        <authorList>
            <consortium name="The Broad Institute Genomics Platform"/>
            <person name="Cuomo C."/>
            <person name="de Hoog S."/>
            <person name="Gorbushina A."/>
            <person name="Stielow B."/>
            <person name="Teixiera M."/>
            <person name="Abouelleil A."/>
            <person name="Chapman S.B."/>
            <person name="Priest M."/>
            <person name="Young S.K."/>
            <person name="Wortman J."/>
            <person name="Nusbaum C."/>
            <person name="Birren B."/>
        </authorList>
    </citation>
    <scope>NUCLEOTIDE SEQUENCE [LARGE SCALE GENOMIC DNA]</scope>
    <source>
        <strain evidence="9 10">CBS 89968</strain>
    </source>
</reference>
<dbReference type="InterPro" id="IPR016024">
    <property type="entry name" value="ARM-type_fold"/>
</dbReference>
<dbReference type="EMBL" id="KN847494">
    <property type="protein sequence ID" value="KIW17283.1"/>
    <property type="molecule type" value="Genomic_DNA"/>
</dbReference>
<dbReference type="PANTHER" id="PTHR16056">
    <property type="entry name" value="REGULATOR OF MICROTUBULE DYNAMICS PROTEIN"/>
    <property type="match status" value="1"/>
</dbReference>
<dbReference type="AlphaFoldDB" id="A0A0D2BE68"/>
<dbReference type="VEuPathDB" id="FungiDB:PV08_04474"/>
<keyword evidence="6" id="KW-0690">Ribosome biogenesis</keyword>
<comment type="subunit">
    <text evidence="4">Component of the RIX1 complex, composed of IPI1, RIX1/IPI2 and IPI3 in a 1:2:2 stoichiometry. The complex interacts (via RIX1) with MDN1 (via its hexameric AAA ATPase ring) and the pre-60S ribosome particles.</text>
</comment>
<dbReference type="SUPFAM" id="SSF48371">
    <property type="entry name" value="ARM repeat"/>
    <property type="match status" value="1"/>
</dbReference>
<dbReference type="Proteomes" id="UP000053328">
    <property type="component" value="Unassembled WGS sequence"/>
</dbReference>
<evidence type="ECO:0000313" key="10">
    <source>
        <dbReference type="Proteomes" id="UP000053328"/>
    </source>
</evidence>
<evidence type="ECO:0000256" key="5">
    <source>
        <dbReference type="ARBA" id="ARBA00023242"/>
    </source>
</evidence>
<name>A0A0D2BE68_9EURO</name>
<keyword evidence="10" id="KW-1185">Reference proteome</keyword>
<dbReference type="InterPro" id="IPR011989">
    <property type="entry name" value="ARM-like"/>
</dbReference>
<dbReference type="GO" id="GO:0006364">
    <property type="term" value="P:rRNA processing"/>
    <property type="evidence" value="ECO:0007669"/>
    <property type="project" value="UniProtKB-UniRule"/>
</dbReference>
<evidence type="ECO:0000256" key="6">
    <source>
        <dbReference type="RuleBase" id="RU368021"/>
    </source>
</evidence>
<dbReference type="PANTHER" id="PTHR16056:SF2">
    <property type="entry name" value="TESTIS-EXPRESSED PROTEIN 10"/>
    <property type="match status" value="1"/>
</dbReference>
<dbReference type="GO" id="GO:0005634">
    <property type="term" value="C:nucleus"/>
    <property type="evidence" value="ECO:0007669"/>
    <property type="project" value="UniProtKB-SubCell"/>
</dbReference>
<dbReference type="HOGENOM" id="CLU_050252_2_0_1"/>
<feature type="compositionally biased region" description="Basic residues" evidence="7">
    <location>
        <begin position="1"/>
        <end position="11"/>
    </location>
</feature>
<evidence type="ECO:0000256" key="3">
    <source>
        <dbReference type="ARBA" id="ARBA00006427"/>
    </source>
</evidence>
<dbReference type="RefSeq" id="XP_016237499.1">
    <property type="nucleotide sequence ID" value="XM_016378822.1"/>
</dbReference>
<evidence type="ECO:0000256" key="1">
    <source>
        <dbReference type="ARBA" id="ARBA00002355"/>
    </source>
</evidence>
<evidence type="ECO:0000256" key="4">
    <source>
        <dbReference type="ARBA" id="ARBA00011141"/>
    </source>
</evidence>
<dbReference type="InterPro" id="IPR024679">
    <property type="entry name" value="Ipi1_N"/>
</dbReference>
<dbReference type="Pfam" id="PF12333">
    <property type="entry name" value="Ipi1_N"/>
    <property type="match status" value="1"/>
</dbReference>
<keyword evidence="5 6" id="KW-0539">Nucleus</keyword>
<comment type="similarity">
    <text evidence="3 6">Belongs to the IPI1/TEX10 family.</text>
</comment>
<dbReference type="Gene3D" id="1.25.10.10">
    <property type="entry name" value="Leucine-rich Repeat Variant"/>
    <property type="match status" value="1"/>
</dbReference>
<evidence type="ECO:0000259" key="8">
    <source>
        <dbReference type="Pfam" id="PF12333"/>
    </source>
</evidence>
<comment type="function">
    <text evidence="1 6">Component of the RIX1 complex required for processing of ITS2 sequences from 35S pre-rRNA.</text>
</comment>
<organism evidence="9 10">
    <name type="scientific">Exophiala spinifera</name>
    <dbReference type="NCBI Taxonomy" id="91928"/>
    <lineage>
        <taxon>Eukaryota</taxon>
        <taxon>Fungi</taxon>
        <taxon>Dikarya</taxon>
        <taxon>Ascomycota</taxon>
        <taxon>Pezizomycotina</taxon>
        <taxon>Eurotiomycetes</taxon>
        <taxon>Chaetothyriomycetidae</taxon>
        <taxon>Chaetothyriales</taxon>
        <taxon>Herpotrichiellaceae</taxon>
        <taxon>Exophiala</taxon>
    </lineage>
</organism>
<protein>
    <recommendedName>
        <fullName evidence="6">Pre-rRNA-processing protein</fullName>
    </recommendedName>
</protein>
<feature type="region of interest" description="Disordered" evidence="7">
    <location>
        <begin position="1"/>
        <end position="35"/>
    </location>
</feature>